<protein>
    <submittedName>
        <fullName evidence="1">Uncharacterized protein</fullName>
    </submittedName>
</protein>
<dbReference type="OrthoDB" id="3766406at2759"/>
<accession>A0A2J6QIR6</accession>
<keyword evidence="2" id="KW-1185">Reference proteome</keyword>
<dbReference type="EMBL" id="KZ613468">
    <property type="protein sequence ID" value="PMD26157.1"/>
    <property type="molecule type" value="Genomic_DNA"/>
</dbReference>
<reference evidence="1 2" key="1">
    <citation type="submission" date="2016-05" db="EMBL/GenBank/DDBJ databases">
        <title>A degradative enzymes factory behind the ericoid mycorrhizal symbiosis.</title>
        <authorList>
            <consortium name="DOE Joint Genome Institute"/>
            <person name="Martino E."/>
            <person name="Morin E."/>
            <person name="Grelet G."/>
            <person name="Kuo A."/>
            <person name="Kohler A."/>
            <person name="Daghino S."/>
            <person name="Barry K."/>
            <person name="Choi C."/>
            <person name="Cichocki N."/>
            <person name="Clum A."/>
            <person name="Copeland A."/>
            <person name="Hainaut M."/>
            <person name="Haridas S."/>
            <person name="Labutti K."/>
            <person name="Lindquist E."/>
            <person name="Lipzen A."/>
            <person name="Khouja H.-R."/>
            <person name="Murat C."/>
            <person name="Ohm R."/>
            <person name="Olson A."/>
            <person name="Spatafora J."/>
            <person name="Veneault-Fourrey C."/>
            <person name="Henrissat B."/>
            <person name="Grigoriev I."/>
            <person name="Martin F."/>
            <person name="Perotto S."/>
        </authorList>
    </citation>
    <scope>NUCLEOTIDE SEQUENCE [LARGE SCALE GENOMIC DNA]</scope>
    <source>
        <strain evidence="1 2">UAMH 7357</strain>
    </source>
</reference>
<name>A0A2J6QIR6_9HELO</name>
<gene>
    <name evidence="1" type="ORF">NA56DRAFT_547673</name>
</gene>
<feature type="non-terminal residue" evidence="1">
    <location>
        <position position="1"/>
    </location>
</feature>
<dbReference type="Proteomes" id="UP000235672">
    <property type="component" value="Unassembled WGS sequence"/>
</dbReference>
<evidence type="ECO:0000313" key="1">
    <source>
        <dbReference type="EMBL" id="PMD26157.1"/>
    </source>
</evidence>
<dbReference type="AlphaFoldDB" id="A0A2J6QIR6"/>
<evidence type="ECO:0000313" key="2">
    <source>
        <dbReference type="Proteomes" id="UP000235672"/>
    </source>
</evidence>
<organism evidence="1 2">
    <name type="scientific">Hyaloscypha hepaticicola</name>
    <dbReference type="NCBI Taxonomy" id="2082293"/>
    <lineage>
        <taxon>Eukaryota</taxon>
        <taxon>Fungi</taxon>
        <taxon>Dikarya</taxon>
        <taxon>Ascomycota</taxon>
        <taxon>Pezizomycotina</taxon>
        <taxon>Leotiomycetes</taxon>
        <taxon>Helotiales</taxon>
        <taxon>Hyaloscyphaceae</taxon>
        <taxon>Hyaloscypha</taxon>
    </lineage>
</organism>
<sequence>IAVKRYHQQANSEDVLMMMSSEETTTTVVENYVRQYREECCVVDGRLMHRLQSVNKSRKSSTPTSFGVEPPDERICPHLNLRRSLLNIDCGLKQCMFCRTEYRVDLRHYEGHGLAMFLTRWKDLGPGPESEVWIQHLMPTGKPPFRADALSQQASAWTSVRIPIQLGKIASAFGDSADFHVDSLLSAENKAELFRVR</sequence>
<feature type="non-terminal residue" evidence="1">
    <location>
        <position position="197"/>
    </location>
</feature>
<proteinExistence type="predicted"/>